<reference evidence="3 4" key="1">
    <citation type="submission" date="2023-08" db="EMBL/GenBank/DDBJ databases">
        <title>Characterization of two Paracoccaceae strains isolated from Phycosphere and proposal of Xinfangfangia lacusdiani sp. nov.</title>
        <authorList>
            <person name="Deng Y."/>
            <person name="Zhang Y.Q."/>
        </authorList>
    </citation>
    <scope>NUCLEOTIDE SEQUENCE [LARGE SCALE GENOMIC DNA]</scope>
    <source>
        <strain evidence="3 4">CPCC 101601</strain>
    </source>
</reference>
<gene>
    <name evidence="3" type="ORF">Q9295_09160</name>
</gene>
<dbReference type="InterPro" id="IPR037138">
    <property type="entry name" value="His_deacetylse_dom_sf"/>
</dbReference>
<feature type="domain" description="Histone deacetylase" evidence="2">
    <location>
        <begin position="37"/>
        <end position="315"/>
    </location>
</feature>
<evidence type="ECO:0000259" key="2">
    <source>
        <dbReference type="Pfam" id="PF00850"/>
    </source>
</evidence>
<dbReference type="CDD" id="cd09996">
    <property type="entry name" value="HDAC_classII_1"/>
    <property type="match status" value="1"/>
</dbReference>
<comment type="similarity">
    <text evidence="1">Belongs to the histone deacetylase family.</text>
</comment>
<dbReference type="PRINTS" id="PR01270">
    <property type="entry name" value="HDASUPER"/>
</dbReference>
<keyword evidence="4" id="KW-1185">Reference proteome</keyword>
<name>A0ABU0VXT4_9RHOB</name>
<dbReference type="InterPro" id="IPR000286">
    <property type="entry name" value="HDACs"/>
</dbReference>
<comment type="caution">
    <text evidence="3">The sequence shown here is derived from an EMBL/GenBank/DDBJ whole genome shotgun (WGS) entry which is preliminary data.</text>
</comment>
<dbReference type="PANTHER" id="PTHR10625">
    <property type="entry name" value="HISTONE DEACETYLASE HDAC1-RELATED"/>
    <property type="match status" value="1"/>
</dbReference>
<evidence type="ECO:0000256" key="1">
    <source>
        <dbReference type="ARBA" id="ARBA00005947"/>
    </source>
</evidence>
<evidence type="ECO:0000313" key="3">
    <source>
        <dbReference type="EMBL" id="MDQ2066542.1"/>
    </source>
</evidence>
<dbReference type="Proteomes" id="UP001239680">
    <property type="component" value="Unassembled WGS sequence"/>
</dbReference>
<protein>
    <submittedName>
        <fullName evidence="3">Class II histone deacetylase</fullName>
    </submittedName>
</protein>
<dbReference type="PANTHER" id="PTHR10625:SF10">
    <property type="entry name" value="HISTONE DEACETYLASE HDAC1"/>
    <property type="match status" value="1"/>
</dbReference>
<dbReference type="Gene3D" id="3.40.800.20">
    <property type="entry name" value="Histone deacetylase domain"/>
    <property type="match status" value="1"/>
</dbReference>
<proteinExistence type="inferred from homology"/>
<dbReference type="Pfam" id="PF00850">
    <property type="entry name" value="Hist_deacetyl"/>
    <property type="match status" value="1"/>
</dbReference>
<dbReference type="InterPro" id="IPR023801">
    <property type="entry name" value="His_deacetylse_dom"/>
</dbReference>
<dbReference type="RefSeq" id="WP_306680239.1">
    <property type="nucleotide sequence ID" value="NZ_JAVDBT010000007.1"/>
</dbReference>
<sequence>MTTGFYFDEHCLWHTTGEHVIIAPVGGFLQPPSGAGHAESPETKRRLKNLVEVSGLGDQLSWRKAQALTRAEMERIHPASYLDKFKALSDAQGGNAGYYSPFGPGSFEIAALSAGLVKQAVSDVYHRHLDNAYVISRPPGHHCLPDASMGFCLLANIPLAIEALRAEVGPLRVAVVDWDVHHGNGTEACFIDRDDTLTISLHQENCFPPDQGRAETRGQGQGEGYNLNIPLLPGGGHQTYMDAFELLVAPALRAFKPDMIIVASGLDANSFDPLARMQAHSDTFRAMACQIKALADELCDGRVLAAHEGGYAEGYVPFCGLAIIEEFSRHRTKVQDPFLEILQAQQPPADFIAYQRQRLQAQAKAAGLVS</sequence>
<dbReference type="EMBL" id="JAVDBT010000007">
    <property type="protein sequence ID" value="MDQ2066542.1"/>
    <property type="molecule type" value="Genomic_DNA"/>
</dbReference>
<organism evidence="3 4">
    <name type="scientific">Pseudogemmobacter lacusdianii</name>
    <dbReference type="NCBI Taxonomy" id="3069608"/>
    <lineage>
        <taxon>Bacteria</taxon>
        <taxon>Pseudomonadati</taxon>
        <taxon>Pseudomonadota</taxon>
        <taxon>Alphaproteobacteria</taxon>
        <taxon>Rhodobacterales</taxon>
        <taxon>Paracoccaceae</taxon>
        <taxon>Pseudogemmobacter</taxon>
    </lineage>
</organism>
<evidence type="ECO:0000313" key="4">
    <source>
        <dbReference type="Proteomes" id="UP001239680"/>
    </source>
</evidence>
<accession>A0ABU0VXT4</accession>
<dbReference type="InterPro" id="IPR023696">
    <property type="entry name" value="Ureohydrolase_dom_sf"/>
</dbReference>
<dbReference type="SUPFAM" id="SSF52768">
    <property type="entry name" value="Arginase/deacetylase"/>
    <property type="match status" value="1"/>
</dbReference>